<dbReference type="CDD" id="cd00093">
    <property type="entry name" value="HTH_XRE"/>
    <property type="match status" value="1"/>
</dbReference>
<dbReference type="InterPro" id="IPR001387">
    <property type="entry name" value="Cro/C1-type_HTH"/>
</dbReference>
<dbReference type="SMART" id="SM00530">
    <property type="entry name" value="HTH_XRE"/>
    <property type="match status" value="1"/>
</dbReference>
<feature type="coiled-coil region" evidence="1">
    <location>
        <begin position="106"/>
        <end position="133"/>
    </location>
</feature>
<dbReference type="RefSeq" id="WP_319953231.1">
    <property type="nucleotide sequence ID" value="NZ_JAXAVX010000002.1"/>
</dbReference>
<evidence type="ECO:0000313" key="5">
    <source>
        <dbReference type="Proteomes" id="UP001277761"/>
    </source>
</evidence>
<dbReference type="Proteomes" id="UP001277761">
    <property type="component" value="Unassembled WGS sequence"/>
</dbReference>
<comment type="caution">
    <text evidence="4">The sequence shown here is derived from an EMBL/GenBank/DDBJ whole genome shotgun (WGS) entry which is preliminary data.</text>
</comment>
<protein>
    <submittedName>
        <fullName evidence="4">Helix-turn-helix transcriptional regulator</fullName>
    </submittedName>
</protein>
<feature type="domain" description="HTH cro/C1-type" evidence="3">
    <location>
        <begin position="22"/>
        <end position="76"/>
    </location>
</feature>
<evidence type="ECO:0000259" key="3">
    <source>
        <dbReference type="PROSITE" id="PS50943"/>
    </source>
</evidence>
<feature type="region of interest" description="Disordered" evidence="2">
    <location>
        <begin position="75"/>
        <end position="94"/>
    </location>
</feature>
<evidence type="ECO:0000313" key="4">
    <source>
        <dbReference type="EMBL" id="MDX8151078.1"/>
    </source>
</evidence>
<evidence type="ECO:0000256" key="2">
    <source>
        <dbReference type="SAM" id="MobiDB-lite"/>
    </source>
</evidence>
<dbReference type="InterPro" id="IPR010982">
    <property type="entry name" value="Lambda_DNA-bd_dom_sf"/>
</dbReference>
<feature type="region of interest" description="Disordered" evidence="2">
    <location>
        <begin position="135"/>
        <end position="185"/>
    </location>
</feature>
<keyword evidence="1" id="KW-0175">Coiled coil</keyword>
<gene>
    <name evidence="4" type="ORF">SK069_05700</name>
</gene>
<accession>A0ABU4VH03</accession>
<dbReference type="Pfam" id="PF01381">
    <property type="entry name" value="HTH_3"/>
    <property type="match status" value="1"/>
</dbReference>
<feature type="compositionally biased region" description="Gly residues" evidence="2">
    <location>
        <begin position="138"/>
        <end position="147"/>
    </location>
</feature>
<dbReference type="Gene3D" id="1.10.260.40">
    <property type="entry name" value="lambda repressor-like DNA-binding domains"/>
    <property type="match status" value="1"/>
</dbReference>
<dbReference type="SUPFAM" id="SSF47413">
    <property type="entry name" value="lambda repressor-like DNA-binding domains"/>
    <property type="match status" value="1"/>
</dbReference>
<organism evidence="4 5">
    <name type="scientific">Patulibacter brassicae</name>
    <dbReference type="NCBI Taxonomy" id="1705717"/>
    <lineage>
        <taxon>Bacteria</taxon>
        <taxon>Bacillati</taxon>
        <taxon>Actinomycetota</taxon>
        <taxon>Thermoleophilia</taxon>
        <taxon>Solirubrobacterales</taxon>
        <taxon>Patulibacteraceae</taxon>
        <taxon>Patulibacter</taxon>
    </lineage>
</organism>
<reference evidence="4 5" key="1">
    <citation type="submission" date="2023-11" db="EMBL/GenBank/DDBJ databases">
        <authorList>
            <person name="Xu M."/>
            <person name="Jiang T."/>
        </authorList>
    </citation>
    <scope>NUCLEOTIDE SEQUENCE [LARGE SCALE GENOMIC DNA]</scope>
    <source>
        <strain evidence="4 5">SD</strain>
    </source>
</reference>
<keyword evidence="5" id="KW-1185">Reference proteome</keyword>
<sequence length="185" mass="19630">MASESDAPDEGATRALALGDRIALARDAEGLSQRDLAAAARVSPSQLALYEAHKSRPRPGTLKRLADALDVDPEWLRRGTGDPRRGRRQSRADDQHVRELLEAFAPAEARARIDELERKLDEALDLLREIAVSAAGAAGRGGVGGSPPGRDAGAERLAEALGPADPAPERPQPRSSRGRGATTPR</sequence>
<dbReference type="PROSITE" id="PS50943">
    <property type="entry name" value="HTH_CROC1"/>
    <property type="match status" value="1"/>
</dbReference>
<evidence type="ECO:0000256" key="1">
    <source>
        <dbReference type="SAM" id="Coils"/>
    </source>
</evidence>
<name>A0ABU4VH03_9ACTN</name>
<dbReference type="EMBL" id="JAXAVX010000002">
    <property type="protein sequence ID" value="MDX8151078.1"/>
    <property type="molecule type" value="Genomic_DNA"/>
</dbReference>
<proteinExistence type="predicted"/>